<sequence length="175" mass="20362">MSQSNQSTGVRSYLNGYSAHVQQQVQDLLETEKSQSWLLNKYPHAHTLNGTRGLYDYAMGIKNDCMRSSPPISKVIYDDKIHVINNALGLHTFVSRKQGNKLKAKNEIRIAALFRNLPEPLLKMIVVHELAHLKEKDHSKAFYKLCCYMEPDYHQLEFDLRVYLSHRDRFGDLWV</sequence>
<reference evidence="2 3" key="1">
    <citation type="submission" date="2020-09" db="EMBL/GenBank/DDBJ databases">
        <title>Marinomonas sp. nov., isolated from the cysticercosis algae of Qingdao, China.</title>
        <authorList>
            <person name="Sun X."/>
        </authorList>
    </citation>
    <scope>NUCLEOTIDE SEQUENCE [LARGE SCALE GENOMIC DNA]</scope>
    <source>
        <strain evidence="2 3">SM2066</strain>
    </source>
</reference>
<feature type="domain" description="YgjP-like metallopeptidase" evidence="1">
    <location>
        <begin position="103"/>
        <end position="160"/>
    </location>
</feature>
<proteinExistence type="predicted"/>
<evidence type="ECO:0000259" key="1">
    <source>
        <dbReference type="Pfam" id="PF01863"/>
    </source>
</evidence>
<dbReference type="Gene3D" id="3.30.2010.10">
    <property type="entry name" value="Metalloproteases ('zincins'), catalytic domain"/>
    <property type="match status" value="1"/>
</dbReference>
<dbReference type="PANTHER" id="PTHR30399:SF1">
    <property type="entry name" value="UTP PYROPHOSPHATASE"/>
    <property type="match status" value="1"/>
</dbReference>
<evidence type="ECO:0000313" key="2">
    <source>
        <dbReference type="EMBL" id="MBD5770727.1"/>
    </source>
</evidence>
<accession>A0ABR8NXE8</accession>
<name>A0ABR8NXE8_9GAMM</name>
<organism evidence="2 3">
    <name type="scientific">Marinomonas colpomeniae</name>
    <dbReference type="NCBI Taxonomy" id="2774408"/>
    <lineage>
        <taxon>Bacteria</taxon>
        <taxon>Pseudomonadati</taxon>
        <taxon>Pseudomonadota</taxon>
        <taxon>Gammaproteobacteria</taxon>
        <taxon>Oceanospirillales</taxon>
        <taxon>Oceanospirillaceae</taxon>
        <taxon>Marinomonas</taxon>
    </lineage>
</organism>
<dbReference type="EMBL" id="JACYFC010000002">
    <property type="protein sequence ID" value="MBD5770727.1"/>
    <property type="molecule type" value="Genomic_DNA"/>
</dbReference>
<keyword evidence="3" id="KW-1185">Reference proteome</keyword>
<evidence type="ECO:0000313" key="3">
    <source>
        <dbReference type="Proteomes" id="UP000604161"/>
    </source>
</evidence>
<dbReference type="Proteomes" id="UP000604161">
    <property type="component" value="Unassembled WGS sequence"/>
</dbReference>
<dbReference type="RefSeq" id="WP_191594107.1">
    <property type="nucleotide sequence ID" value="NZ_JACYFC010000002.1"/>
</dbReference>
<dbReference type="CDD" id="cd07344">
    <property type="entry name" value="M48_yhfN_like"/>
    <property type="match status" value="1"/>
</dbReference>
<dbReference type="Pfam" id="PF01863">
    <property type="entry name" value="YgjP-like"/>
    <property type="match status" value="1"/>
</dbReference>
<protein>
    <submittedName>
        <fullName evidence="2">M48 family metallopeptidase</fullName>
    </submittedName>
</protein>
<dbReference type="InterPro" id="IPR002725">
    <property type="entry name" value="YgjP-like_metallopeptidase"/>
</dbReference>
<comment type="caution">
    <text evidence="2">The sequence shown here is derived from an EMBL/GenBank/DDBJ whole genome shotgun (WGS) entry which is preliminary data.</text>
</comment>
<dbReference type="InterPro" id="IPR053136">
    <property type="entry name" value="UTP_pyrophosphatase-like"/>
</dbReference>
<dbReference type="PANTHER" id="PTHR30399">
    <property type="entry name" value="UNCHARACTERIZED PROTEIN YGJP"/>
    <property type="match status" value="1"/>
</dbReference>
<gene>
    <name evidence="2" type="ORF">IF202_06655</name>
</gene>